<dbReference type="Proteomes" id="UP000308886">
    <property type="component" value="Unassembled WGS sequence"/>
</dbReference>
<evidence type="ECO:0000313" key="1">
    <source>
        <dbReference type="EMBL" id="TGX80330.1"/>
    </source>
</evidence>
<evidence type="ECO:0000313" key="2">
    <source>
        <dbReference type="Proteomes" id="UP000308886"/>
    </source>
</evidence>
<accession>A0AC61QM95</accession>
<gene>
    <name evidence="1" type="ORF">E5358_13310</name>
</gene>
<proteinExistence type="predicted"/>
<reference evidence="1" key="1">
    <citation type="submission" date="2019-04" db="EMBL/GenBank/DDBJ databases">
        <title>Microbes associate with the intestines of laboratory mice.</title>
        <authorList>
            <person name="Navarre W."/>
            <person name="Wong E."/>
            <person name="Huang K."/>
            <person name="Tropini C."/>
            <person name="Ng K."/>
            <person name="Yu B."/>
        </authorList>
    </citation>
    <scope>NUCLEOTIDE SEQUENCE</scope>
    <source>
        <strain evidence="1">NM73_A23</strain>
    </source>
</reference>
<organism evidence="1 2">
    <name type="scientific">Palleniella muris</name>
    <dbReference type="NCBI Taxonomy" id="3038145"/>
    <lineage>
        <taxon>Bacteria</taxon>
        <taxon>Pseudomonadati</taxon>
        <taxon>Bacteroidota</taxon>
        <taxon>Bacteroidia</taxon>
        <taxon>Bacteroidales</taxon>
        <taxon>Prevotellaceae</taxon>
        <taxon>Palleniella</taxon>
    </lineage>
</organism>
<keyword evidence="2" id="KW-1185">Reference proteome</keyword>
<sequence>MPETNHLVMNDKDVIEIIVEPCGMPVSYKGVYYYRSGATKQELRGVALHQFLLKKMGLNWEDIQCADITLDEIDDEAVAYFLRKAIISGRMNPEVINSTKEEVLSNLGLLVGGVLTNAAVLLFGKFPQRKFVTSGFKIGRFGMNDADLLSHDLIEGNLIQMTDKIMQVLSDKYLIRPIRYEGLERHEPFEIPESALREMIFNSIVHKVQSGTWNQMSIYDSHIRLWNEGELPENYTVETLLGKHTSKPRNPKIANVFFKAGFIESWGRGYEKIMTAFDAENLVRPTFVLEQGGITANIPRERFMAIRGGNAVNVNETDTKPIRNRLIAEQKSRILELLGKNPDMSMDALGRILAISKSSVQRRIDSLAHEGRLQRVGRYWNVSE</sequence>
<protein>
    <submittedName>
        <fullName evidence="1">Winged helix-turn-helix transcriptional regulator</fullName>
    </submittedName>
</protein>
<dbReference type="EMBL" id="SRZC01000027">
    <property type="protein sequence ID" value="TGX80330.1"/>
    <property type="molecule type" value="Genomic_DNA"/>
</dbReference>
<name>A0AC61QM95_9BACT</name>
<comment type="caution">
    <text evidence="1">The sequence shown here is derived from an EMBL/GenBank/DDBJ whole genome shotgun (WGS) entry which is preliminary data.</text>
</comment>